<dbReference type="SUPFAM" id="SSF52540">
    <property type="entry name" value="P-loop containing nucleoside triphosphate hydrolases"/>
    <property type="match status" value="1"/>
</dbReference>
<keyword evidence="1 7" id="KW-0547">Nucleotide-binding</keyword>
<evidence type="ECO:0000256" key="7">
    <source>
        <dbReference type="RuleBase" id="RU000492"/>
    </source>
</evidence>
<feature type="compositionally biased region" description="Basic and acidic residues" evidence="8">
    <location>
        <begin position="449"/>
        <end position="502"/>
    </location>
</feature>
<feature type="region of interest" description="Disordered" evidence="8">
    <location>
        <begin position="516"/>
        <end position="658"/>
    </location>
</feature>
<organism evidence="12 13">
    <name type="scientific">Thalassospira xiamenensis</name>
    <dbReference type="NCBI Taxonomy" id="220697"/>
    <lineage>
        <taxon>Bacteria</taxon>
        <taxon>Pseudomonadati</taxon>
        <taxon>Pseudomonadota</taxon>
        <taxon>Alphaproteobacteria</taxon>
        <taxon>Rhodospirillales</taxon>
        <taxon>Thalassospiraceae</taxon>
        <taxon>Thalassospira</taxon>
    </lineage>
</organism>
<dbReference type="Pfam" id="PF00270">
    <property type="entry name" value="DEAD"/>
    <property type="match status" value="1"/>
</dbReference>
<dbReference type="CDD" id="cd18787">
    <property type="entry name" value="SF2_C_DEAD"/>
    <property type="match status" value="1"/>
</dbReference>
<dbReference type="PROSITE" id="PS51192">
    <property type="entry name" value="HELICASE_ATP_BIND_1"/>
    <property type="match status" value="1"/>
</dbReference>
<dbReference type="Gene3D" id="3.40.50.300">
    <property type="entry name" value="P-loop containing nucleotide triphosphate hydrolases"/>
    <property type="match status" value="2"/>
</dbReference>
<protein>
    <submittedName>
        <fullName evidence="12">DEAD/DEAH box helicase</fullName>
    </submittedName>
</protein>
<dbReference type="Pfam" id="PF00271">
    <property type="entry name" value="Helicase_C"/>
    <property type="match status" value="1"/>
</dbReference>
<dbReference type="InterPro" id="IPR044742">
    <property type="entry name" value="DEAD/DEAH_RhlB"/>
</dbReference>
<dbReference type="InterPro" id="IPR014001">
    <property type="entry name" value="Helicase_ATP-bd"/>
</dbReference>
<evidence type="ECO:0000259" key="11">
    <source>
        <dbReference type="PROSITE" id="PS51195"/>
    </source>
</evidence>
<keyword evidence="4 7" id="KW-0067">ATP-binding</keyword>
<feature type="compositionally biased region" description="Basic and acidic residues" evidence="8">
    <location>
        <begin position="526"/>
        <end position="535"/>
    </location>
</feature>
<dbReference type="PANTHER" id="PTHR47959">
    <property type="entry name" value="ATP-DEPENDENT RNA HELICASE RHLE-RELATED"/>
    <property type="match status" value="1"/>
</dbReference>
<evidence type="ECO:0000313" key="12">
    <source>
        <dbReference type="EMBL" id="KZD06886.1"/>
    </source>
</evidence>
<feature type="compositionally biased region" description="Basic and acidic residues" evidence="8">
    <location>
        <begin position="394"/>
        <end position="420"/>
    </location>
</feature>
<sequence>MNFADLGLSEDILKAVADAGYDTPTPIQSQAIPSVLMARDILGCAQTGTGKTAGFVLPMLDILHHGRARMRMPRSIILEPTRELATQVAANFDTYGKYMSLSKALIIGGESFVEQQKILEKGADVIIATPGRLIDTFERGKLLLSDCKLLVIDEADRMLDMGFIPDIEKIVNMLPKQRQTLFFSATMPKEIRRLADKFLSNPKEITVSPPSTMATTVEHKLLVMDEMDKREALRKLVRQEDVKNAFVFCNRKKDVDILFKSLTKHGFNAGRMHGDLVQSERTETLDKFKTGEITLLICSDVAARGIDVADVSHVFNFDVPFNAEDYVHRTGRTGRAGRAGKAFMLAVPEDGKLVAAINKSINMDIPLTELEGIETLELDFTGKKRRVKKSRKAPQRDASPRNDRPARSNNRNDRAERDSKAANTGANVPAAPEAKQQDARPAQQPRDNTTQRDAKPRNERSNRPERQDRNDRSSGRSASRRDRDDRYDRHDRHDRHDRDDKPVIGFADHVPAFLLTPVPASSLGKPRADEVEKKVPARKTPSKASAEKVTAEKSASEKTGTAKTARAKPTRTRTTRATAKKASPAPEPKDEAAAVSAPAASQTPAPASAQEPASAPVADDAPAKEEKPKAARRPRKKPAPKKAAKTETADAETTGSEG</sequence>
<evidence type="ECO:0000256" key="8">
    <source>
        <dbReference type="SAM" id="MobiDB-lite"/>
    </source>
</evidence>
<dbReference type="InterPro" id="IPR050079">
    <property type="entry name" value="DEAD_box_RNA_helicase"/>
</dbReference>
<dbReference type="PROSITE" id="PS00039">
    <property type="entry name" value="DEAD_ATP_HELICASE"/>
    <property type="match status" value="1"/>
</dbReference>
<feature type="compositionally biased region" description="Low complexity" evidence="8">
    <location>
        <begin position="593"/>
        <end position="620"/>
    </location>
</feature>
<evidence type="ECO:0000259" key="10">
    <source>
        <dbReference type="PROSITE" id="PS51194"/>
    </source>
</evidence>
<dbReference type="InterPro" id="IPR001650">
    <property type="entry name" value="Helicase_C-like"/>
</dbReference>
<gene>
    <name evidence="12" type="ORF">AUP40_08660</name>
</gene>
<dbReference type="PROSITE" id="PS51195">
    <property type="entry name" value="Q_MOTIF"/>
    <property type="match status" value="1"/>
</dbReference>
<dbReference type="InterPro" id="IPR011545">
    <property type="entry name" value="DEAD/DEAH_box_helicase_dom"/>
</dbReference>
<feature type="compositionally biased region" description="Basic and acidic residues" evidence="8">
    <location>
        <begin position="545"/>
        <end position="556"/>
    </location>
</feature>
<evidence type="ECO:0000256" key="4">
    <source>
        <dbReference type="ARBA" id="ARBA00022840"/>
    </source>
</evidence>
<feature type="compositionally biased region" description="Basic residues" evidence="8">
    <location>
        <begin position="630"/>
        <end position="643"/>
    </location>
</feature>
<feature type="short sequence motif" description="Q motif" evidence="6">
    <location>
        <begin position="1"/>
        <end position="29"/>
    </location>
</feature>
<comment type="similarity">
    <text evidence="5 7">Belongs to the DEAD box helicase family.</text>
</comment>
<keyword evidence="3 7" id="KW-0347">Helicase</keyword>
<accession>A0ABR5Y6F8</accession>
<feature type="domain" description="Helicase ATP-binding" evidence="9">
    <location>
        <begin position="32"/>
        <end position="205"/>
    </location>
</feature>
<reference evidence="12 13" key="1">
    <citation type="submission" date="2015-12" db="EMBL/GenBank/DDBJ databases">
        <title>Genome sequence of Thalassospira xiamenensis MCCC 1A03005.</title>
        <authorList>
            <person name="Lu L."/>
            <person name="Lai Q."/>
            <person name="Shao Z."/>
            <person name="Qian P."/>
        </authorList>
    </citation>
    <scope>NUCLEOTIDE SEQUENCE [LARGE SCALE GENOMIC DNA]</scope>
    <source>
        <strain evidence="12 13">MCCC 1A03005</strain>
    </source>
</reference>
<dbReference type="SMART" id="SM00490">
    <property type="entry name" value="HELICc"/>
    <property type="match status" value="1"/>
</dbReference>
<evidence type="ECO:0000256" key="6">
    <source>
        <dbReference type="PROSITE-ProRule" id="PRU00552"/>
    </source>
</evidence>
<proteinExistence type="inferred from homology"/>
<dbReference type="GO" id="GO:0004386">
    <property type="term" value="F:helicase activity"/>
    <property type="evidence" value="ECO:0007669"/>
    <property type="project" value="UniProtKB-KW"/>
</dbReference>
<dbReference type="EMBL" id="LPXL01000003">
    <property type="protein sequence ID" value="KZD06886.1"/>
    <property type="molecule type" value="Genomic_DNA"/>
</dbReference>
<evidence type="ECO:0000256" key="5">
    <source>
        <dbReference type="ARBA" id="ARBA00038437"/>
    </source>
</evidence>
<dbReference type="RefSeq" id="WP_063093371.1">
    <property type="nucleotide sequence ID" value="NZ_DFMA01000002.1"/>
</dbReference>
<feature type="compositionally biased region" description="Basic residues" evidence="8">
    <location>
        <begin position="384"/>
        <end position="393"/>
    </location>
</feature>
<dbReference type="PROSITE" id="PS51194">
    <property type="entry name" value="HELICASE_CTER"/>
    <property type="match status" value="1"/>
</dbReference>
<dbReference type="Proteomes" id="UP000076167">
    <property type="component" value="Unassembled WGS sequence"/>
</dbReference>
<feature type="domain" description="DEAD-box RNA helicase Q" evidence="11">
    <location>
        <begin position="1"/>
        <end position="29"/>
    </location>
</feature>
<dbReference type="CDD" id="cd00268">
    <property type="entry name" value="DEADc"/>
    <property type="match status" value="1"/>
</dbReference>
<dbReference type="SMART" id="SM00487">
    <property type="entry name" value="DEXDc"/>
    <property type="match status" value="1"/>
</dbReference>
<keyword evidence="13" id="KW-1185">Reference proteome</keyword>
<dbReference type="InterPro" id="IPR000629">
    <property type="entry name" value="RNA-helicase_DEAD-box_CS"/>
</dbReference>
<feature type="compositionally biased region" description="Low complexity" evidence="8">
    <location>
        <begin position="575"/>
        <end position="584"/>
    </location>
</feature>
<dbReference type="PANTHER" id="PTHR47959:SF13">
    <property type="entry name" value="ATP-DEPENDENT RNA HELICASE RHLE"/>
    <property type="match status" value="1"/>
</dbReference>
<feature type="compositionally biased region" description="Basic residues" evidence="8">
    <location>
        <begin position="565"/>
        <end position="574"/>
    </location>
</feature>
<evidence type="ECO:0000313" key="13">
    <source>
        <dbReference type="Proteomes" id="UP000076167"/>
    </source>
</evidence>
<evidence type="ECO:0000259" key="9">
    <source>
        <dbReference type="PROSITE" id="PS51192"/>
    </source>
</evidence>
<evidence type="ECO:0000256" key="1">
    <source>
        <dbReference type="ARBA" id="ARBA00022741"/>
    </source>
</evidence>
<comment type="caution">
    <text evidence="12">The sequence shown here is derived from an EMBL/GenBank/DDBJ whole genome shotgun (WGS) entry which is preliminary data.</text>
</comment>
<evidence type="ECO:0000256" key="2">
    <source>
        <dbReference type="ARBA" id="ARBA00022801"/>
    </source>
</evidence>
<feature type="region of interest" description="Disordered" evidence="8">
    <location>
        <begin position="384"/>
        <end position="504"/>
    </location>
</feature>
<keyword evidence="2 7" id="KW-0378">Hydrolase</keyword>
<dbReference type="InterPro" id="IPR014014">
    <property type="entry name" value="RNA_helicase_DEAD_Q_motif"/>
</dbReference>
<name>A0ABR5Y6F8_9PROT</name>
<feature type="domain" description="Helicase C-terminal" evidence="10">
    <location>
        <begin position="228"/>
        <end position="381"/>
    </location>
</feature>
<dbReference type="InterPro" id="IPR027417">
    <property type="entry name" value="P-loop_NTPase"/>
</dbReference>
<evidence type="ECO:0000256" key="3">
    <source>
        <dbReference type="ARBA" id="ARBA00022806"/>
    </source>
</evidence>